<protein>
    <submittedName>
        <fullName evidence="2">Uncharacterized protein</fullName>
    </submittedName>
</protein>
<name>A0A7Y0AWP3_9HYPH</name>
<reference evidence="2 3" key="1">
    <citation type="submission" date="2020-04" db="EMBL/GenBank/DDBJ databases">
        <title>Rhizobium sp. S-51 isolated from soil.</title>
        <authorList>
            <person name="Dahal R.H."/>
        </authorList>
    </citation>
    <scope>NUCLEOTIDE SEQUENCE [LARGE SCALE GENOMIC DNA]</scope>
    <source>
        <strain evidence="2 3">S-51</strain>
    </source>
</reference>
<keyword evidence="1" id="KW-0812">Transmembrane</keyword>
<feature type="transmembrane region" description="Helical" evidence="1">
    <location>
        <begin position="190"/>
        <end position="208"/>
    </location>
</feature>
<feature type="transmembrane region" description="Helical" evidence="1">
    <location>
        <begin position="67"/>
        <end position="85"/>
    </location>
</feature>
<evidence type="ECO:0000256" key="1">
    <source>
        <dbReference type="SAM" id="Phobius"/>
    </source>
</evidence>
<comment type="caution">
    <text evidence="2">The sequence shown here is derived from an EMBL/GenBank/DDBJ whole genome shotgun (WGS) entry which is preliminary data.</text>
</comment>
<sequence>MPGTASSLRPRRGAIGLALAGLVVLAVSFLVSGSGWADFPPSTVLTAERLLPLVGLGMLLGQLPRRAAALSVTLLLAGAFLGVAFRERAFELMAPVPGAAAHMFLTGPLACILIGVPLVLSLGLRPWLAVPLCALAGAALAIATLLADPTLHASSYLPATFAAQVWLVAALAAIVAAFDRPWLSVATRIFASWLVAIGLLYGGAHLAARRIALEPPPFPTLPLEDDEAGFSPILEQLDETGGAR</sequence>
<keyword evidence="1" id="KW-1133">Transmembrane helix</keyword>
<feature type="transmembrane region" description="Helical" evidence="1">
    <location>
        <begin position="159"/>
        <end position="178"/>
    </location>
</feature>
<dbReference type="RefSeq" id="WP_169590529.1">
    <property type="nucleotide sequence ID" value="NZ_JABBGK010000002.1"/>
</dbReference>
<gene>
    <name evidence="2" type="ORF">HHL25_11575</name>
</gene>
<dbReference type="EMBL" id="JABBGK010000002">
    <property type="protein sequence ID" value="NML74765.1"/>
    <property type="molecule type" value="Genomic_DNA"/>
</dbReference>
<evidence type="ECO:0000313" key="3">
    <source>
        <dbReference type="Proteomes" id="UP000541470"/>
    </source>
</evidence>
<organism evidence="2 3">
    <name type="scientific">Rhizobium terricola</name>
    <dbReference type="NCBI Taxonomy" id="2728849"/>
    <lineage>
        <taxon>Bacteria</taxon>
        <taxon>Pseudomonadati</taxon>
        <taxon>Pseudomonadota</taxon>
        <taxon>Alphaproteobacteria</taxon>
        <taxon>Hyphomicrobiales</taxon>
        <taxon>Rhizobiaceae</taxon>
        <taxon>Rhizobium/Agrobacterium group</taxon>
        <taxon>Rhizobium</taxon>
    </lineage>
</organism>
<dbReference type="Proteomes" id="UP000541470">
    <property type="component" value="Unassembled WGS sequence"/>
</dbReference>
<evidence type="ECO:0000313" key="2">
    <source>
        <dbReference type="EMBL" id="NML74765.1"/>
    </source>
</evidence>
<proteinExistence type="predicted"/>
<dbReference type="AlphaFoldDB" id="A0A7Y0AWP3"/>
<keyword evidence="1" id="KW-0472">Membrane</keyword>
<feature type="transmembrane region" description="Helical" evidence="1">
    <location>
        <begin position="97"/>
        <end position="120"/>
    </location>
</feature>
<feature type="transmembrane region" description="Helical" evidence="1">
    <location>
        <begin position="126"/>
        <end position="147"/>
    </location>
</feature>
<accession>A0A7Y0AWP3</accession>
<keyword evidence="3" id="KW-1185">Reference proteome</keyword>